<evidence type="ECO:0000256" key="5">
    <source>
        <dbReference type="ARBA" id="ARBA00023136"/>
    </source>
</evidence>
<dbReference type="GO" id="GO:0000271">
    <property type="term" value="P:polysaccharide biosynthetic process"/>
    <property type="evidence" value="ECO:0007669"/>
    <property type="project" value="InterPro"/>
</dbReference>
<dbReference type="AlphaFoldDB" id="H0F4B9"/>
<organism evidence="8 9">
    <name type="scientific">Achromobacter arsenitoxydans SY8</name>
    <dbReference type="NCBI Taxonomy" id="477184"/>
    <lineage>
        <taxon>Bacteria</taxon>
        <taxon>Pseudomonadati</taxon>
        <taxon>Pseudomonadota</taxon>
        <taxon>Betaproteobacteria</taxon>
        <taxon>Burkholderiales</taxon>
        <taxon>Alcaligenaceae</taxon>
        <taxon>Achromobacter</taxon>
    </lineage>
</organism>
<dbReference type="Pfam" id="PF04138">
    <property type="entry name" value="GtrA_DPMS_TM"/>
    <property type="match status" value="1"/>
</dbReference>
<keyword evidence="4 6" id="KW-1133">Transmembrane helix</keyword>
<comment type="similarity">
    <text evidence="2">Belongs to the GtrA family.</text>
</comment>
<sequence length="162" mass="18244">MAIWMVSVVDISASENRKKTKNYLGDREVIKQFYSRQFISFLLAGGLAALVNIGSRIVYSQWVNFSWAIVFAYVTGLITGFVLTKVFVFKGATQALHRSILFFVLVNVVAAAQTWLISMGLAYYVLPAMSVPEGYVENISHVIGVIFPVFTSYIGHKRWSFR</sequence>
<evidence type="ECO:0000256" key="6">
    <source>
        <dbReference type="SAM" id="Phobius"/>
    </source>
</evidence>
<comment type="caution">
    <text evidence="8">The sequence shown here is derived from an EMBL/GenBank/DDBJ whole genome shotgun (WGS) entry which is preliminary data.</text>
</comment>
<keyword evidence="3 6" id="KW-0812">Transmembrane</keyword>
<evidence type="ECO:0000256" key="1">
    <source>
        <dbReference type="ARBA" id="ARBA00004141"/>
    </source>
</evidence>
<dbReference type="STRING" id="477184.KYC_08055"/>
<gene>
    <name evidence="8" type="ORF">KYC_08055</name>
</gene>
<feature type="transmembrane region" description="Helical" evidence="6">
    <location>
        <begin position="65"/>
        <end position="88"/>
    </location>
</feature>
<dbReference type="EMBL" id="AGUF01000034">
    <property type="protein sequence ID" value="EHK66868.1"/>
    <property type="molecule type" value="Genomic_DNA"/>
</dbReference>
<dbReference type="eggNOG" id="COG2246">
    <property type="taxonomic scope" value="Bacteria"/>
</dbReference>
<dbReference type="PANTHER" id="PTHR38459:SF1">
    <property type="entry name" value="PROPHAGE BACTOPRENOL-LINKED GLUCOSE TRANSLOCASE HOMOLOG"/>
    <property type="match status" value="1"/>
</dbReference>
<feature type="transmembrane region" description="Helical" evidence="6">
    <location>
        <begin position="100"/>
        <end position="126"/>
    </location>
</feature>
<accession>H0F4B9</accession>
<reference evidence="8 9" key="1">
    <citation type="journal article" date="2012" name="J. Bacteriol.">
        <title>Genome sequence of the highly efficient arsenite-oxidizing bacterium Achromobacter arsenitoxydans SY8.</title>
        <authorList>
            <person name="Li X."/>
            <person name="Hu Y."/>
            <person name="Gong J."/>
            <person name="Lin Y."/>
            <person name="Johnstone L."/>
            <person name="Rensing C."/>
            <person name="Wang G."/>
        </authorList>
    </citation>
    <scope>NUCLEOTIDE SEQUENCE [LARGE SCALE GENOMIC DNA]</scope>
    <source>
        <strain evidence="8 9">SY8</strain>
    </source>
</reference>
<keyword evidence="9" id="KW-1185">Reference proteome</keyword>
<feature type="transmembrane region" description="Helical" evidence="6">
    <location>
        <begin position="38"/>
        <end position="59"/>
    </location>
</feature>
<dbReference type="RefSeq" id="WP_008160773.1">
    <property type="nucleotide sequence ID" value="NZ_AGUF01000034.1"/>
</dbReference>
<dbReference type="PANTHER" id="PTHR38459">
    <property type="entry name" value="PROPHAGE BACTOPRENOL-LINKED GLUCOSE TRANSLOCASE HOMOLOG"/>
    <property type="match status" value="1"/>
</dbReference>
<keyword evidence="5 6" id="KW-0472">Membrane</keyword>
<name>H0F4B9_9BURK</name>
<feature type="transmembrane region" description="Helical" evidence="6">
    <location>
        <begin position="138"/>
        <end position="156"/>
    </location>
</feature>
<evidence type="ECO:0000256" key="3">
    <source>
        <dbReference type="ARBA" id="ARBA00022692"/>
    </source>
</evidence>
<dbReference type="GO" id="GO:0005886">
    <property type="term" value="C:plasma membrane"/>
    <property type="evidence" value="ECO:0007669"/>
    <property type="project" value="TreeGrafter"/>
</dbReference>
<protein>
    <recommendedName>
        <fullName evidence="7">GtrA/DPMS transmembrane domain-containing protein</fullName>
    </recommendedName>
</protein>
<proteinExistence type="inferred from homology"/>
<dbReference type="InterPro" id="IPR051401">
    <property type="entry name" value="GtrA_CellWall_Glycosyl"/>
</dbReference>
<comment type="subcellular location">
    <subcellularLocation>
        <location evidence="1">Membrane</location>
        <topology evidence="1">Multi-pass membrane protein</topology>
    </subcellularLocation>
</comment>
<evidence type="ECO:0000313" key="8">
    <source>
        <dbReference type="EMBL" id="EHK66868.1"/>
    </source>
</evidence>
<dbReference type="Proteomes" id="UP000003113">
    <property type="component" value="Unassembled WGS sequence"/>
</dbReference>
<feature type="domain" description="GtrA/DPMS transmembrane" evidence="7">
    <location>
        <begin position="41"/>
        <end position="161"/>
    </location>
</feature>
<evidence type="ECO:0000256" key="2">
    <source>
        <dbReference type="ARBA" id="ARBA00009399"/>
    </source>
</evidence>
<evidence type="ECO:0000313" key="9">
    <source>
        <dbReference type="Proteomes" id="UP000003113"/>
    </source>
</evidence>
<dbReference type="InterPro" id="IPR007267">
    <property type="entry name" value="GtrA_DPMS_TM"/>
</dbReference>
<evidence type="ECO:0000259" key="7">
    <source>
        <dbReference type="Pfam" id="PF04138"/>
    </source>
</evidence>
<evidence type="ECO:0000256" key="4">
    <source>
        <dbReference type="ARBA" id="ARBA00022989"/>
    </source>
</evidence>